<dbReference type="PANTHER" id="PTHR48081:SF30">
    <property type="entry name" value="ACETYL-HYDROLASE LIPR-RELATED"/>
    <property type="match status" value="1"/>
</dbReference>
<dbReference type="Pfam" id="PF20434">
    <property type="entry name" value="BD-FAE"/>
    <property type="match status" value="1"/>
</dbReference>
<feature type="domain" description="BD-FAE-like" evidence="4">
    <location>
        <begin position="74"/>
        <end position="251"/>
    </location>
</feature>
<evidence type="ECO:0000313" key="6">
    <source>
        <dbReference type="Proteomes" id="UP000315017"/>
    </source>
</evidence>
<sequence length="300" mass="32232" precursor="true">MKLSRPQLACLTLLLMAPLAFAQAPATKAPEAKAKTPDPVAKIAATLEPSKKLVYKTVGDRKLSMHVFEPAGWKASDKRPCFLTIHGGGWAGGEPRRMYPFADHFAKLGMVGVSLEYRLINKQAGNTPFECVKDGRSAVRYLKSHAAELGIDPNKIIVSGGSAGGHVAAATALFTGIDESSDDANVTSTPAALVLLYPVIDTSKAGYGNTKCGEKWETISPVHQVRKDLPPTITFHGTSDTVTPFAGALAFDAAMRKAGNRSELVVAKDGKHGYLMFEETLYRDTLSRTEQFLKSLALLD</sequence>
<dbReference type="EMBL" id="CP036274">
    <property type="protein sequence ID" value="QDU25368.1"/>
    <property type="molecule type" value="Genomic_DNA"/>
</dbReference>
<feature type="signal peptide" evidence="3">
    <location>
        <begin position="1"/>
        <end position="22"/>
    </location>
</feature>
<dbReference type="Gene3D" id="3.40.50.1820">
    <property type="entry name" value="alpha/beta hydrolase"/>
    <property type="match status" value="1"/>
</dbReference>
<evidence type="ECO:0000256" key="2">
    <source>
        <dbReference type="ARBA" id="ARBA00022801"/>
    </source>
</evidence>
<keyword evidence="3" id="KW-0732">Signal</keyword>
<dbReference type="EC" id="3.1.1.1" evidence="5"/>
<dbReference type="AlphaFoldDB" id="A0A517Y551"/>
<evidence type="ECO:0000256" key="1">
    <source>
        <dbReference type="ARBA" id="ARBA00010515"/>
    </source>
</evidence>
<comment type="similarity">
    <text evidence="1">Belongs to the 'GDXG' lipolytic enzyme family.</text>
</comment>
<proteinExistence type="inferred from homology"/>
<organism evidence="5 6">
    <name type="scientific">Anatilimnocola aggregata</name>
    <dbReference type="NCBI Taxonomy" id="2528021"/>
    <lineage>
        <taxon>Bacteria</taxon>
        <taxon>Pseudomonadati</taxon>
        <taxon>Planctomycetota</taxon>
        <taxon>Planctomycetia</taxon>
        <taxon>Pirellulales</taxon>
        <taxon>Pirellulaceae</taxon>
        <taxon>Anatilimnocola</taxon>
    </lineage>
</organism>
<keyword evidence="6" id="KW-1185">Reference proteome</keyword>
<dbReference type="GO" id="GO:0004806">
    <property type="term" value="F:triacylglycerol lipase activity"/>
    <property type="evidence" value="ECO:0007669"/>
    <property type="project" value="TreeGrafter"/>
</dbReference>
<keyword evidence="2 5" id="KW-0378">Hydrolase</keyword>
<dbReference type="KEGG" id="aagg:ETAA8_04340"/>
<evidence type="ECO:0000259" key="4">
    <source>
        <dbReference type="Pfam" id="PF20434"/>
    </source>
</evidence>
<dbReference type="InterPro" id="IPR029058">
    <property type="entry name" value="AB_hydrolase_fold"/>
</dbReference>
<dbReference type="InterPro" id="IPR049492">
    <property type="entry name" value="BD-FAE-like_dom"/>
</dbReference>
<dbReference type="InterPro" id="IPR050300">
    <property type="entry name" value="GDXG_lipolytic_enzyme"/>
</dbReference>
<dbReference type="RefSeq" id="WP_238397656.1">
    <property type="nucleotide sequence ID" value="NZ_CP036274.1"/>
</dbReference>
<evidence type="ECO:0000256" key="3">
    <source>
        <dbReference type="SAM" id="SignalP"/>
    </source>
</evidence>
<dbReference type="GO" id="GO:0106435">
    <property type="term" value="F:carboxylesterase activity"/>
    <property type="evidence" value="ECO:0007669"/>
    <property type="project" value="UniProtKB-EC"/>
</dbReference>
<dbReference type="SUPFAM" id="SSF53474">
    <property type="entry name" value="alpha/beta-Hydrolases"/>
    <property type="match status" value="1"/>
</dbReference>
<evidence type="ECO:0000313" key="5">
    <source>
        <dbReference type="EMBL" id="QDU25368.1"/>
    </source>
</evidence>
<protein>
    <submittedName>
        <fullName evidence="5">Carboxylesterase NlhH</fullName>
        <ecNumber evidence="5">3.1.1.1</ecNumber>
    </submittedName>
</protein>
<name>A0A517Y551_9BACT</name>
<dbReference type="PANTHER" id="PTHR48081">
    <property type="entry name" value="AB HYDROLASE SUPERFAMILY PROTEIN C4A8.06C"/>
    <property type="match status" value="1"/>
</dbReference>
<feature type="chain" id="PRO_5022169318" evidence="3">
    <location>
        <begin position="23"/>
        <end position="300"/>
    </location>
</feature>
<dbReference type="Proteomes" id="UP000315017">
    <property type="component" value="Chromosome"/>
</dbReference>
<reference evidence="5 6" key="1">
    <citation type="submission" date="2019-02" db="EMBL/GenBank/DDBJ databases">
        <title>Deep-cultivation of Planctomycetes and their phenomic and genomic characterization uncovers novel biology.</title>
        <authorList>
            <person name="Wiegand S."/>
            <person name="Jogler M."/>
            <person name="Boedeker C."/>
            <person name="Pinto D."/>
            <person name="Vollmers J."/>
            <person name="Rivas-Marin E."/>
            <person name="Kohn T."/>
            <person name="Peeters S.H."/>
            <person name="Heuer A."/>
            <person name="Rast P."/>
            <person name="Oberbeckmann S."/>
            <person name="Bunk B."/>
            <person name="Jeske O."/>
            <person name="Meyerdierks A."/>
            <person name="Storesund J.E."/>
            <person name="Kallscheuer N."/>
            <person name="Luecker S."/>
            <person name="Lage O.M."/>
            <person name="Pohl T."/>
            <person name="Merkel B.J."/>
            <person name="Hornburger P."/>
            <person name="Mueller R.-W."/>
            <person name="Bruemmer F."/>
            <person name="Labrenz M."/>
            <person name="Spormann A.M."/>
            <person name="Op den Camp H."/>
            <person name="Overmann J."/>
            <person name="Amann R."/>
            <person name="Jetten M.S.M."/>
            <person name="Mascher T."/>
            <person name="Medema M.H."/>
            <person name="Devos D.P."/>
            <person name="Kaster A.-K."/>
            <person name="Ovreas L."/>
            <person name="Rohde M."/>
            <person name="Galperin M.Y."/>
            <person name="Jogler C."/>
        </authorList>
    </citation>
    <scope>NUCLEOTIDE SEQUENCE [LARGE SCALE GENOMIC DNA]</scope>
    <source>
        <strain evidence="5 6">ETA_A8</strain>
    </source>
</reference>
<gene>
    <name evidence="5" type="primary">nlhH_2</name>
    <name evidence="5" type="ORF">ETAA8_04340</name>
</gene>
<accession>A0A517Y551</accession>